<protein>
    <submittedName>
        <fullName evidence="2">Uncharacterized protein</fullName>
    </submittedName>
</protein>
<name>A0A814WL76_ADIRI</name>
<reference evidence="2" key="1">
    <citation type="submission" date="2021-02" db="EMBL/GenBank/DDBJ databases">
        <authorList>
            <person name="Nowell W R."/>
        </authorList>
    </citation>
    <scope>NUCLEOTIDE SEQUENCE</scope>
</reference>
<proteinExistence type="predicted"/>
<feature type="compositionally biased region" description="Acidic residues" evidence="1">
    <location>
        <begin position="232"/>
        <end position="257"/>
    </location>
</feature>
<dbReference type="EMBL" id="CAJNOR010001810">
    <property type="protein sequence ID" value="CAF1202713.1"/>
    <property type="molecule type" value="Genomic_DNA"/>
</dbReference>
<gene>
    <name evidence="2" type="ORF">XAT740_LOCUS23767</name>
</gene>
<dbReference type="AlphaFoldDB" id="A0A814WL76"/>
<keyword evidence="3" id="KW-1185">Reference proteome</keyword>
<feature type="region of interest" description="Disordered" evidence="1">
    <location>
        <begin position="161"/>
        <end position="182"/>
    </location>
</feature>
<evidence type="ECO:0000313" key="2">
    <source>
        <dbReference type="EMBL" id="CAF1202713.1"/>
    </source>
</evidence>
<feature type="compositionally biased region" description="Acidic residues" evidence="1">
    <location>
        <begin position="199"/>
        <end position="209"/>
    </location>
</feature>
<comment type="caution">
    <text evidence="2">The sequence shown here is derived from an EMBL/GenBank/DDBJ whole genome shotgun (WGS) entry which is preliminary data.</text>
</comment>
<sequence length="729" mass="84155">MSSANSFLPSTTYHASNTRYSTSQTAATTTASSSSFNILSNNVQQQLNDLNSTRSSTSSCSTSHCLSNQCLECTTILSTRPSHSRCILNSYIDSSSNSSHFVQNCSYVASSTLDSHSQISTLDDQQTTRILSMNIPVDNSNNHINEVPTSSSTLNIEIEEDDDDDEQQTPMCNEHSDENEQLEVFVGFYRPGEYQRETMEEEEDDEDEQRSDASLKSDAQKKEEQSIRELISDDDEGNEDQDFIDEDFGPNQDEDTDQIQPDNENISEETLNPNILDHDQQQQQQQQQQHHIEANEPILFPIVIVQIDEDEDQGFGAQFNDDCQSSDDENNHVSTLSLNNQINENELVCSKKKCLPQRSQSDTNLYRKHWTRFHSLPALSRNVDSHFDKVEHIIIDDQQPLTTMSNFLIKKKPDNEEDYLAFRKKKLLRKSSEEIIEISNHESPLQTMVVEAVRDVERHVMLWDDEHARQIDDQSSVQQIVQYFQLNIDMNQNQQSRIVSVRRELLLDYLQYRSEANISASDLCENLLQYPEFASHIHCRFFPFWPPRDVDLLQWLSHWLKQGALPVAIMNMDHFHSQKQTPNLNSISSWQHRMIYGVDPRGIYLMNPMQIQSPQQVYEQLTADSITYISRYEIVQRYNQSPTSLTLLAKSNNPSKLFADTRWRTMNVLGQVVNVLREDRQLHENETRNIPYRPTVTHVRIPSTCSSGMLIFSKDYNQLLNAMDLPLRQ</sequence>
<evidence type="ECO:0000256" key="1">
    <source>
        <dbReference type="SAM" id="MobiDB-lite"/>
    </source>
</evidence>
<accession>A0A814WL76</accession>
<feature type="compositionally biased region" description="Basic and acidic residues" evidence="1">
    <location>
        <begin position="210"/>
        <end position="231"/>
    </location>
</feature>
<evidence type="ECO:0000313" key="3">
    <source>
        <dbReference type="Proteomes" id="UP000663828"/>
    </source>
</evidence>
<dbReference type="Proteomes" id="UP000663828">
    <property type="component" value="Unassembled WGS sequence"/>
</dbReference>
<feature type="region of interest" description="Disordered" evidence="1">
    <location>
        <begin position="197"/>
        <end position="265"/>
    </location>
</feature>
<organism evidence="2 3">
    <name type="scientific">Adineta ricciae</name>
    <name type="common">Rotifer</name>
    <dbReference type="NCBI Taxonomy" id="249248"/>
    <lineage>
        <taxon>Eukaryota</taxon>
        <taxon>Metazoa</taxon>
        <taxon>Spiralia</taxon>
        <taxon>Gnathifera</taxon>
        <taxon>Rotifera</taxon>
        <taxon>Eurotatoria</taxon>
        <taxon>Bdelloidea</taxon>
        <taxon>Adinetida</taxon>
        <taxon>Adinetidae</taxon>
        <taxon>Adineta</taxon>
    </lineage>
</organism>